<dbReference type="Proteomes" id="UP001244341">
    <property type="component" value="Chromosome 5b"/>
</dbReference>
<proteinExistence type="predicted"/>
<gene>
    <name evidence="2" type="ORF">OEZ85_002909</name>
</gene>
<evidence type="ECO:0000313" key="3">
    <source>
        <dbReference type="Proteomes" id="UP001244341"/>
    </source>
</evidence>
<protein>
    <recommendedName>
        <fullName evidence="4">RNI-like protein</fullName>
    </recommendedName>
</protein>
<dbReference type="Gene3D" id="3.80.10.10">
    <property type="entry name" value="Ribonuclease Inhibitor"/>
    <property type="match status" value="1"/>
</dbReference>
<dbReference type="SUPFAM" id="SSF52047">
    <property type="entry name" value="RNI-like"/>
    <property type="match status" value="1"/>
</dbReference>
<reference evidence="2 3" key="1">
    <citation type="submission" date="2023-05" db="EMBL/GenBank/DDBJ databases">
        <title>A 100% complete, gapless, phased diploid assembly of the Scenedesmus obliquus UTEX 3031 genome.</title>
        <authorList>
            <person name="Biondi T.C."/>
            <person name="Hanschen E.R."/>
            <person name="Kwon T."/>
            <person name="Eng W."/>
            <person name="Kruse C.P.S."/>
            <person name="Koehler S.I."/>
            <person name="Kunde Y."/>
            <person name="Gleasner C.D."/>
            <person name="You Mak K.T."/>
            <person name="Polle J."/>
            <person name="Hovde B.T."/>
            <person name="Starkenburg S.R."/>
        </authorList>
    </citation>
    <scope>NUCLEOTIDE SEQUENCE [LARGE SCALE GENOMIC DNA]</scope>
    <source>
        <strain evidence="2 3">DOE0152z</strain>
    </source>
</reference>
<dbReference type="EMBL" id="CP126212">
    <property type="protein sequence ID" value="WIA14380.1"/>
    <property type="molecule type" value="Genomic_DNA"/>
</dbReference>
<evidence type="ECO:0008006" key="4">
    <source>
        <dbReference type="Google" id="ProtNLM"/>
    </source>
</evidence>
<comment type="subcellular location">
    <subcellularLocation>
        <location evidence="1">Cytoplasm</location>
        <location evidence="1">Cytoskeleton</location>
        <location evidence="1">Cilium axoneme</location>
    </subcellularLocation>
</comment>
<organism evidence="2 3">
    <name type="scientific">Tetradesmus obliquus</name>
    <name type="common">Green alga</name>
    <name type="synonym">Acutodesmus obliquus</name>
    <dbReference type="NCBI Taxonomy" id="3088"/>
    <lineage>
        <taxon>Eukaryota</taxon>
        <taxon>Viridiplantae</taxon>
        <taxon>Chlorophyta</taxon>
        <taxon>core chlorophytes</taxon>
        <taxon>Chlorophyceae</taxon>
        <taxon>CS clade</taxon>
        <taxon>Sphaeropleales</taxon>
        <taxon>Scenedesmaceae</taxon>
        <taxon>Tetradesmus</taxon>
    </lineage>
</organism>
<sequence>MATPTSRVIPVLELFLQHPNTALDAASLCSLLCSSKAVRAAAQQAGGPCTSICVNGNAMSDWQVASPTLTSLTWSLQRDYKSGSVLSGKLAGALASLTNLRQLHLKGDGEREDHYQGELLAPVAALTQLTLLQISSICVSLGQLEQLPASLQQLELPHCYIDDDDDDAGEARVFRLSHLTCLTHFTLVLDCENNGRSSDSWQLPLQLLELTAGCGENSMEPILPRLGGVSALQQLRRLLLCCCFEAQQDLLALTGLSALTDIELRYYEDLIGLQTSAWAQLPQLHSLHVEILNGDFDDGEGFQGVMAGITAAISLRRLHLDLREGAYASDMRPELFGYLTGLRQLQELCVRARHTTPVSTESDAAAIMQLTALTGLTQLKVSAWAAGDVGAAVLACGLPQLRKLKLYYASIESRAALLAIGKLSQLQHPDVRRNAFGDGECLQLLTQLCALTRLDLASKDGKRPTKQQMASFWAAVRGAQQQGAQP</sequence>
<name>A0ABY8TZ43_TETOB</name>
<evidence type="ECO:0000313" key="2">
    <source>
        <dbReference type="EMBL" id="WIA14380.1"/>
    </source>
</evidence>
<dbReference type="InterPro" id="IPR032675">
    <property type="entry name" value="LRR_dom_sf"/>
</dbReference>
<accession>A0ABY8TZ43</accession>
<keyword evidence="3" id="KW-1185">Reference proteome</keyword>
<evidence type="ECO:0000256" key="1">
    <source>
        <dbReference type="ARBA" id="ARBA00004430"/>
    </source>
</evidence>